<evidence type="ECO:0000313" key="3">
    <source>
        <dbReference type="Proteomes" id="UP000626109"/>
    </source>
</evidence>
<name>A0A813J8Q3_POLGL</name>
<dbReference type="EMBL" id="CAJNNW010020592">
    <property type="protein sequence ID" value="CAE8666481.1"/>
    <property type="molecule type" value="Genomic_DNA"/>
</dbReference>
<dbReference type="GO" id="GO:0003713">
    <property type="term" value="F:transcription coactivator activity"/>
    <property type="evidence" value="ECO:0007669"/>
    <property type="project" value="TreeGrafter"/>
</dbReference>
<organism evidence="2 3">
    <name type="scientific">Polarella glacialis</name>
    <name type="common">Dinoflagellate</name>
    <dbReference type="NCBI Taxonomy" id="89957"/>
    <lineage>
        <taxon>Eukaryota</taxon>
        <taxon>Sar</taxon>
        <taxon>Alveolata</taxon>
        <taxon>Dinophyceae</taxon>
        <taxon>Suessiales</taxon>
        <taxon>Suessiaceae</taxon>
        <taxon>Polarella</taxon>
    </lineage>
</organism>
<sequence length="467" mass="49999">MGAAACGFLGADGAAEASGLGPLDCCGQEELDSCGAAKRKLVLQQQHLQQPQQQQQQQQKQQQKQQQQQLQQPPDSSQCDLLGSKDWASGASLGEPPAESFEQGTSTGSTGAPSSARALLSELRVLEAASRLGQDGDDADEDLRKEIELQLQALSGALMSLGNHPGLRAAGSAAPDAATESPEELLGVDVPSSPVSARIKRSLSAASFPLSARKRDLLEVNFELDDLGRKVAAELEFFPDGTVSLQWTAYELPVPLPYVLCLVHEIDLLGQVAPFIVSSGVLHQFPWNDADRLVRVVSKPPIPFVPGLAAIAQRFGFDLLDTPWEAFCLVEEGPTWEAGQWRGISRPPPYQSGLKEVEVKSVAALGRPAGPSGDLTTVIFAGKGDLKVPRGMLPNWLVSWLLKTIGRFIYQRALEAVAKFDTSEYGPRLQNSSFYAGLHRRIAEFTQRKAAAAAAQSRSGGNAAQAT</sequence>
<proteinExistence type="predicted"/>
<accession>A0A813J8Q3</accession>
<dbReference type="InterPro" id="IPR051647">
    <property type="entry name" value="Mediator_comp_sub12"/>
</dbReference>
<evidence type="ECO:0000256" key="1">
    <source>
        <dbReference type="SAM" id="MobiDB-lite"/>
    </source>
</evidence>
<feature type="compositionally biased region" description="Low complexity" evidence="1">
    <location>
        <begin position="104"/>
        <end position="115"/>
    </location>
</feature>
<dbReference type="Proteomes" id="UP000626109">
    <property type="component" value="Unassembled WGS sequence"/>
</dbReference>
<evidence type="ECO:0000313" key="2">
    <source>
        <dbReference type="EMBL" id="CAE8666481.1"/>
    </source>
</evidence>
<dbReference type="PANTHER" id="PTHR46007:SF12">
    <property type="entry name" value="C2H2-TYPE DOMAIN-CONTAINING PROTEIN-RELATED"/>
    <property type="match status" value="1"/>
</dbReference>
<dbReference type="GO" id="GO:0045944">
    <property type="term" value="P:positive regulation of transcription by RNA polymerase II"/>
    <property type="evidence" value="ECO:0007669"/>
    <property type="project" value="TreeGrafter"/>
</dbReference>
<feature type="region of interest" description="Disordered" evidence="1">
    <location>
        <begin position="45"/>
        <end position="115"/>
    </location>
</feature>
<dbReference type="PANTHER" id="PTHR46007">
    <property type="entry name" value="MEDIATOR OF RNA POLYMERASE II TRANSCRIPTION SUBUNIT 12"/>
    <property type="match status" value="1"/>
</dbReference>
<dbReference type="GO" id="GO:0016592">
    <property type="term" value="C:mediator complex"/>
    <property type="evidence" value="ECO:0007669"/>
    <property type="project" value="TreeGrafter"/>
</dbReference>
<gene>
    <name evidence="2" type="ORF">PGLA2088_LOCUS16288</name>
</gene>
<comment type="caution">
    <text evidence="2">The sequence shown here is derived from an EMBL/GenBank/DDBJ whole genome shotgun (WGS) entry which is preliminary data.</text>
</comment>
<feature type="compositionally biased region" description="Low complexity" evidence="1">
    <location>
        <begin position="45"/>
        <end position="74"/>
    </location>
</feature>
<reference evidence="2" key="1">
    <citation type="submission" date="2021-02" db="EMBL/GenBank/DDBJ databases">
        <authorList>
            <person name="Dougan E. K."/>
            <person name="Rhodes N."/>
            <person name="Thang M."/>
            <person name="Chan C."/>
        </authorList>
    </citation>
    <scope>NUCLEOTIDE SEQUENCE</scope>
</reference>
<protein>
    <submittedName>
        <fullName evidence="2">Uncharacterized protein</fullName>
    </submittedName>
</protein>
<dbReference type="AlphaFoldDB" id="A0A813J8Q3"/>